<dbReference type="InterPro" id="IPR024083">
    <property type="entry name" value="Fumarase/histidase_N"/>
</dbReference>
<reference evidence="3 4" key="1">
    <citation type="submission" date="2024-03" db="EMBL/GenBank/DDBJ databases">
        <title>Draft genome sequence of Pseudonocardia nematodicida JCM 31783.</title>
        <authorList>
            <person name="Butdee W."/>
            <person name="Duangmal K."/>
        </authorList>
    </citation>
    <scope>NUCLEOTIDE SEQUENCE [LARGE SCALE GENOMIC DNA]</scope>
    <source>
        <strain evidence="3 4">JCM 31783</strain>
    </source>
</reference>
<accession>A0ABV1K587</accession>
<evidence type="ECO:0000313" key="4">
    <source>
        <dbReference type="Proteomes" id="UP001494902"/>
    </source>
</evidence>
<dbReference type="Gene3D" id="1.20.200.10">
    <property type="entry name" value="Fumarase/aspartase (Central domain)"/>
    <property type="match status" value="1"/>
</dbReference>
<name>A0ABV1K587_9PSEU</name>
<keyword evidence="4" id="KW-1185">Reference proteome</keyword>
<dbReference type="Gene3D" id="1.10.275.10">
    <property type="entry name" value="Fumarase/aspartase (N-terminal domain)"/>
    <property type="match status" value="1"/>
</dbReference>
<feature type="region of interest" description="Disordered" evidence="2">
    <location>
        <begin position="1"/>
        <end position="20"/>
    </location>
</feature>
<dbReference type="InterPro" id="IPR008948">
    <property type="entry name" value="L-Aspartase-like"/>
</dbReference>
<sequence length="497" mass="50723">MTGPDGTAAPGSGAPGPNSLVIDGSTLNCGDVVRVARGGVPVTVSPDAMKAVHLSYETACAASSARPVYGRTTGVGANRDAVVGTSDAETHDLRLLLSHAAGVGEPLDDDVVRAAMLIRLNQLAAAGSGIHPRFVTALETALLGDAVPVVHDGGSIGTGDLSGLAEIALALTGHLRWGRGAVPPIPLAPGDALAFLSSNAITLARAVLAGEELGRLLQAAHTVTALSYCALGGSPEAFAEVVHARRPHPGAVRAAARMRQLLWHEGDLSPGRRIQDPFGLRAFPQVHGPALDSVDQLRRILQIEVNAAAENPLIDVATGGVFHHGQFSTAYAALALDHLRAAVHHVAELSAARLGDLVEPEYTGLAPFLAGGPAGSSGVMILEYVAHDALGRLRHSAGPVTMGTSVISRGVEDHASFTPHAARSTAAAAGNYRTVLACELVAAVRALRLAETAPHGRLLAASFSELDGLLPEIVADHPLGPEVELAAGAIDGLAGPT</sequence>
<dbReference type="Proteomes" id="UP001494902">
    <property type="component" value="Unassembled WGS sequence"/>
</dbReference>
<dbReference type="EMBL" id="JBEDNQ010000001">
    <property type="protein sequence ID" value="MEQ3549615.1"/>
    <property type="molecule type" value="Genomic_DNA"/>
</dbReference>
<evidence type="ECO:0000256" key="1">
    <source>
        <dbReference type="ARBA" id="ARBA00023239"/>
    </source>
</evidence>
<dbReference type="SUPFAM" id="SSF48557">
    <property type="entry name" value="L-aspartase-like"/>
    <property type="match status" value="1"/>
</dbReference>
<proteinExistence type="predicted"/>
<dbReference type="PANTHER" id="PTHR10362">
    <property type="entry name" value="HISTIDINE AMMONIA-LYASE"/>
    <property type="match status" value="1"/>
</dbReference>
<feature type="compositionally biased region" description="Low complexity" evidence="2">
    <location>
        <begin position="1"/>
        <end position="17"/>
    </location>
</feature>
<dbReference type="Pfam" id="PF00221">
    <property type="entry name" value="Lyase_aromatic"/>
    <property type="match status" value="1"/>
</dbReference>
<gene>
    <name evidence="3" type="ORF">WIS52_03940</name>
</gene>
<dbReference type="RefSeq" id="WP_349296683.1">
    <property type="nucleotide sequence ID" value="NZ_JBEDNQ010000001.1"/>
</dbReference>
<evidence type="ECO:0000313" key="3">
    <source>
        <dbReference type="EMBL" id="MEQ3549615.1"/>
    </source>
</evidence>
<keyword evidence="1" id="KW-0456">Lyase</keyword>
<organism evidence="3 4">
    <name type="scientific">Pseudonocardia nematodicida</name>
    <dbReference type="NCBI Taxonomy" id="1206997"/>
    <lineage>
        <taxon>Bacteria</taxon>
        <taxon>Bacillati</taxon>
        <taxon>Actinomycetota</taxon>
        <taxon>Actinomycetes</taxon>
        <taxon>Pseudonocardiales</taxon>
        <taxon>Pseudonocardiaceae</taxon>
        <taxon>Pseudonocardia</taxon>
    </lineage>
</organism>
<comment type="caution">
    <text evidence="3">The sequence shown here is derived from an EMBL/GenBank/DDBJ whole genome shotgun (WGS) entry which is preliminary data.</text>
</comment>
<evidence type="ECO:0000256" key="2">
    <source>
        <dbReference type="SAM" id="MobiDB-lite"/>
    </source>
</evidence>
<dbReference type="InterPro" id="IPR001106">
    <property type="entry name" value="Aromatic_Lyase"/>
</dbReference>
<protein>
    <submittedName>
        <fullName evidence="3">Aromatic amino acid ammonia-lyase</fullName>
    </submittedName>
</protein>
<dbReference type="CDD" id="cd00332">
    <property type="entry name" value="PAL-HAL"/>
    <property type="match status" value="1"/>
</dbReference>